<proteinExistence type="predicted"/>
<reference evidence="3 4" key="1">
    <citation type="submission" date="2016-12" db="EMBL/GenBank/DDBJ databases">
        <title>Izhakiella australiana sp. nov. of genus Izhakiella isolated from Australian desert.</title>
        <authorList>
            <person name="Ji M."/>
        </authorList>
    </citation>
    <scope>NUCLEOTIDE SEQUENCE [LARGE SCALE GENOMIC DNA]</scope>
    <source>
        <strain evidence="3 4">D4N98</strain>
    </source>
</reference>
<name>A0A1S8YKF2_9GAMM</name>
<dbReference type="AlphaFoldDB" id="A0A1S8YKF2"/>
<evidence type="ECO:0000313" key="4">
    <source>
        <dbReference type="Proteomes" id="UP000190667"/>
    </source>
</evidence>
<dbReference type="STRING" id="1926881.BTJ39_13000"/>
<keyword evidence="4" id="KW-1185">Reference proteome</keyword>
<sequence>MGEKMSRNQPDEERSRHSPVQENMSWQQLEWRIQRIGAVLLMIIVLAGACGLFSKGFLSNRTLTSDDGRLQVEYQRFGLFDSDMSMVIRELRTGNGPLVLTLSSEAMDNFQIQTLQPQPLRAVSTHHQMTISWPRDSVENGASVWIGLQPQKPGYYPITISTSEGSRVQFSQWIYP</sequence>
<dbReference type="Proteomes" id="UP000190667">
    <property type="component" value="Unassembled WGS sequence"/>
</dbReference>
<gene>
    <name evidence="3" type="ORF">BTJ39_13000</name>
</gene>
<evidence type="ECO:0000256" key="2">
    <source>
        <dbReference type="SAM" id="Phobius"/>
    </source>
</evidence>
<dbReference type="EMBL" id="MRUL01000008">
    <property type="protein sequence ID" value="OON39569.1"/>
    <property type="molecule type" value="Genomic_DNA"/>
</dbReference>
<keyword evidence="2" id="KW-0812">Transmembrane</keyword>
<feature type="transmembrane region" description="Helical" evidence="2">
    <location>
        <begin position="33"/>
        <end position="53"/>
    </location>
</feature>
<feature type="region of interest" description="Disordered" evidence="1">
    <location>
        <begin position="1"/>
        <end position="21"/>
    </location>
</feature>
<comment type="caution">
    <text evidence="3">The sequence shown here is derived from an EMBL/GenBank/DDBJ whole genome shotgun (WGS) entry which is preliminary data.</text>
</comment>
<protein>
    <submittedName>
        <fullName evidence="3">Uncharacterized protein</fullName>
    </submittedName>
</protein>
<keyword evidence="2" id="KW-1133">Transmembrane helix</keyword>
<feature type="compositionally biased region" description="Basic and acidic residues" evidence="1">
    <location>
        <begin position="1"/>
        <end position="16"/>
    </location>
</feature>
<evidence type="ECO:0000256" key="1">
    <source>
        <dbReference type="SAM" id="MobiDB-lite"/>
    </source>
</evidence>
<organism evidence="3 4">
    <name type="scientific">Izhakiella australiensis</name>
    <dbReference type="NCBI Taxonomy" id="1926881"/>
    <lineage>
        <taxon>Bacteria</taxon>
        <taxon>Pseudomonadati</taxon>
        <taxon>Pseudomonadota</taxon>
        <taxon>Gammaproteobacteria</taxon>
        <taxon>Enterobacterales</taxon>
        <taxon>Erwiniaceae</taxon>
        <taxon>Izhakiella</taxon>
    </lineage>
</organism>
<keyword evidence="2" id="KW-0472">Membrane</keyword>
<evidence type="ECO:0000313" key="3">
    <source>
        <dbReference type="EMBL" id="OON39569.1"/>
    </source>
</evidence>
<accession>A0A1S8YKF2</accession>